<evidence type="ECO:0000256" key="2">
    <source>
        <dbReference type="ARBA" id="ARBA00011955"/>
    </source>
</evidence>
<sequence>MVVRGGDAPEWQSEIESLLLTQEKRFSNWSEVSEVSRIERGESEMSSEMRDLLTLSEQIREASDGAFDIAWDGGLDLGGVAKGWAVDRVGELLGEVGLSDFVFELGGEIIARGDGPDGEGWQVGVESPDPTSADLARTLTLHNECLATSGNYHQPGHLKDGRTGQQVGGEFRSVTVVMPTCAEADAWATALFVLGDEPSGFAGRAYRNR</sequence>
<accession>A0A918WIT4</accession>
<evidence type="ECO:0000313" key="11">
    <source>
        <dbReference type="EMBL" id="GHC55613.1"/>
    </source>
</evidence>
<keyword evidence="8" id="KW-0460">Magnesium</keyword>
<keyword evidence="7" id="KW-0274">FAD</keyword>
<dbReference type="GO" id="GO:0016740">
    <property type="term" value="F:transferase activity"/>
    <property type="evidence" value="ECO:0007669"/>
    <property type="project" value="UniProtKB-KW"/>
</dbReference>
<keyword evidence="6" id="KW-0479">Metal-binding</keyword>
<dbReference type="Pfam" id="PF02424">
    <property type="entry name" value="ApbE"/>
    <property type="match status" value="2"/>
</dbReference>
<keyword evidence="12" id="KW-1185">Reference proteome</keyword>
<evidence type="ECO:0000256" key="9">
    <source>
        <dbReference type="ARBA" id="ARBA00031306"/>
    </source>
</evidence>
<dbReference type="AlphaFoldDB" id="A0A918WIT4"/>
<evidence type="ECO:0000313" key="12">
    <source>
        <dbReference type="Proteomes" id="UP000644507"/>
    </source>
</evidence>
<evidence type="ECO:0000256" key="5">
    <source>
        <dbReference type="ARBA" id="ARBA00022679"/>
    </source>
</evidence>
<evidence type="ECO:0000256" key="6">
    <source>
        <dbReference type="ARBA" id="ARBA00022723"/>
    </source>
</evidence>
<dbReference type="InterPro" id="IPR003374">
    <property type="entry name" value="ApbE-like_sf"/>
</dbReference>
<evidence type="ECO:0000256" key="1">
    <source>
        <dbReference type="ARBA" id="ARBA00001946"/>
    </source>
</evidence>
<gene>
    <name evidence="11" type="ORF">GCM10007100_22830</name>
</gene>
<organism evidence="11 12">
    <name type="scientific">Roseibacillus persicicus</name>
    <dbReference type="NCBI Taxonomy" id="454148"/>
    <lineage>
        <taxon>Bacteria</taxon>
        <taxon>Pseudomonadati</taxon>
        <taxon>Verrucomicrobiota</taxon>
        <taxon>Verrucomicrobiia</taxon>
        <taxon>Verrucomicrobiales</taxon>
        <taxon>Verrucomicrobiaceae</taxon>
        <taxon>Roseibacillus</taxon>
    </lineage>
</organism>
<dbReference type="Proteomes" id="UP000644507">
    <property type="component" value="Unassembled WGS sequence"/>
</dbReference>
<keyword evidence="5" id="KW-0808">Transferase</keyword>
<reference evidence="11" key="2">
    <citation type="submission" date="2020-09" db="EMBL/GenBank/DDBJ databases">
        <authorList>
            <person name="Sun Q."/>
            <person name="Kim S."/>
        </authorList>
    </citation>
    <scope>NUCLEOTIDE SEQUENCE</scope>
    <source>
        <strain evidence="11">KCTC 12988</strain>
    </source>
</reference>
<name>A0A918WIT4_9BACT</name>
<dbReference type="Gene3D" id="3.10.520.10">
    <property type="entry name" value="ApbE-like domains"/>
    <property type="match status" value="2"/>
</dbReference>
<comment type="cofactor">
    <cofactor evidence="1">
        <name>Mg(2+)</name>
        <dbReference type="ChEBI" id="CHEBI:18420"/>
    </cofactor>
</comment>
<keyword evidence="4" id="KW-0285">Flavoprotein</keyword>
<comment type="catalytic activity">
    <reaction evidence="10">
        <text>L-threonyl-[protein] + FAD = FMN-L-threonyl-[protein] + AMP + H(+)</text>
        <dbReference type="Rhea" id="RHEA:36847"/>
        <dbReference type="Rhea" id="RHEA-COMP:11060"/>
        <dbReference type="Rhea" id="RHEA-COMP:11061"/>
        <dbReference type="ChEBI" id="CHEBI:15378"/>
        <dbReference type="ChEBI" id="CHEBI:30013"/>
        <dbReference type="ChEBI" id="CHEBI:57692"/>
        <dbReference type="ChEBI" id="CHEBI:74257"/>
        <dbReference type="ChEBI" id="CHEBI:456215"/>
        <dbReference type="EC" id="2.7.1.180"/>
    </reaction>
</comment>
<dbReference type="PANTHER" id="PTHR30040">
    <property type="entry name" value="THIAMINE BIOSYNTHESIS LIPOPROTEIN APBE"/>
    <property type="match status" value="1"/>
</dbReference>
<dbReference type="EMBL" id="BMXI01000009">
    <property type="protein sequence ID" value="GHC55613.1"/>
    <property type="molecule type" value="Genomic_DNA"/>
</dbReference>
<dbReference type="PANTHER" id="PTHR30040:SF2">
    <property type="entry name" value="FAD:PROTEIN FMN TRANSFERASE"/>
    <property type="match status" value="1"/>
</dbReference>
<comment type="caution">
    <text evidence="11">The sequence shown here is derived from an EMBL/GenBank/DDBJ whole genome shotgun (WGS) entry which is preliminary data.</text>
</comment>
<reference evidence="11" key="1">
    <citation type="journal article" date="2014" name="Int. J. Syst. Evol. Microbiol.">
        <title>Complete genome sequence of Corynebacterium casei LMG S-19264T (=DSM 44701T), isolated from a smear-ripened cheese.</title>
        <authorList>
            <consortium name="US DOE Joint Genome Institute (JGI-PGF)"/>
            <person name="Walter F."/>
            <person name="Albersmeier A."/>
            <person name="Kalinowski J."/>
            <person name="Ruckert C."/>
        </authorList>
    </citation>
    <scope>NUCLEOTIDE SEQUENCE</scope>
    <source>
        <strain evidence="11">KCTC 12988</strain>
    </source>
</reference>
<dbReference type="SUPFAM" id="SSF143631">
    <property type="entry name" value="ApbE-like"/>
    <property type="match status" value="1"/>
</dbReference>
<dbReference type="InterPro" id="IPR024932">
    <property type="entry name" value="ApbE"/>
</dbReference>
<dbReference type="EC" id="2.7.1.180" evidence="2"/>
<evidence type="ECO:0000256" key="8">
    <source>
        <dbReference type="ARBA" id="ARBA00022842"/>
    </source>
</evidence>
<evidence type="ECO:0000256" key="7">
    <source>
        <dbReference type="ARBA" id="ARBA00022827"/>
    </source>
</evidence>
<protein>
    <recommendedName>
        <fullName evidence="3">FAD:protein FMN transferase</fullName>
        <ecNumber evidence="2">2.7.1.180</ecNumber>
    </recommendedName>
    <alternativeName>
        <fullName evidence="9">Flavin transferase</fullName>
    </alternativeName>
</protein>
<evidence type="ECO:0000256" key="3">
    <source>
        <dbReference type="ARBA" id="ARBA00016337"/>
    </source>
</evidence>
<evidence type="ECO:0000256" key="4">
    <source>
        <dbReference type="ARBA" id="ARBA00022630"/>
    </source>
</evidence>
<proteinExistence type="predicted"/>
<evidence type="ECO:0000256" key="10">
    <source>
        <dbReference type="ARBA" id="ARBA00048540"/>
    </source>
</evidence>
<dbReference type="GO" id="GO:0046872">
    <property type="term" value="F:metal ion binding"/>
    <property type="evidence" value="ECO:0007669"/>
    <property type="project" value="UniProtKB-KW"/>
</dbReference>